<evidence type="ECO:0000256" key="2">
    <source>
        <dbReference type="ARBA" id="ARBA00022448"/>
    </source>
</evidence>
<comment type="subcellular location">
    <subcellularLocation>
        <location evidence="1">Cell membrane</location>
        <topology evidence="1">Multi-pass membrane protein</topology>
    </subcellularLocation>
</comment>
<feature type="transmembrane region" description="Helical" evidence="7">
    <location>
        <begin position="42"/>
        <end position="68"/>
    </location>
</feature>
<evidence type="ECO:0000256" key="6">
    <source>
        <dbReference type="ARBA" id="ARBA00023136"/>
    </source>
</evidence>
<name>A0ABW5DQB0_9PROT</name>
<dbReference type="InterPro" id="IPR001991">
    <property type="entry name" value="Na-dicarboxylate_symporter"/>
</dbReference>
<keyword evidence="2" id="KW-0813">Transport</keyword>
<organism evidence="8 9">
    <name type="scientific">Lacibacterium aquatile</name>
    <dbReference type="NCBI Taxonomy" id="1168082"/>
    <lineage>
        <taxon>Bacteria</taxon>
        <taxon>Pseudomonadati</taxon>
        <taxon>Pseudomonadota</taxon>
        <taxon>Alphaproteobacteria</taxon>
        <taxon>Rhodospirillales</taxon>
        <taxon>Rhodospirillaceae</taxon>
    </lineage>
</organism>
<keyword evidence="6 7" id="KW-0472">Membrane</keyword>
<keyword evidence="4 7" id="KW-0812">Transmembrane</keyword>
<dbReference type="SUPFAM" id="SSF118215">
    <property type="entry name" value="Proton glutamate symport protein"/>
    <property type="match status" value="1"/>
</dbReference>
<gene>
    <name evidence="8" type="ORF">ACFSM5_02425</name>
</gene>
<protein>
    <submittedName>
        <fullName evidence="8">Dicarboxylate/amino acid:cation symporter</fullName>
    </submittedName>
</protein>
<comment type="caution">
    <text evidence="8">The sequence shown here is derived from an EMBL/GenBank/DDBJ whole genome shotgun (WGS) entry which is preliminary data.</text>
</comment>
<feature type="transmembrane region" description="Helical" evidence="7">
    <location>
        <begin position="322"/>
        <end position="340"/>
    </location>
</feature>
<evidence type="ECO:0000313" key="8">
    <source>
        <dbReference type="EMBL" id="MFD2261726.1"/>
    </source>
</evidence>
<keyword evidence="9" id="KW-1185">Reference proteome</keyword>
<dbReference type="PANTHER" id="PTHR42865">
    <property type="entry name" value="PROTON/GLUTAMATE-ASPARTATE SYMPORTER"/>
    <property type="match status" value="1"/>
</dbReference>
<evidence type="ECO:0000313" key="9">
    <source>
        <dbReference type="Proteomes" id="UP001597295"/>
    </source>
</evidence>
<evidence type="ECO:0000256" key="4">
    <source>
        <dbReference type="ARBA" id="ARBA00022692"/>
    </source>
</evidence>
<feature type="transmembrane region" description="Helical" evidence="7">
    <location>
        <begin position="346"/>
        <end position="369"/>
    </location>
</feature>
<dbReference type="InterPro" id="IPR036458">
    <property type="entry name" value="Na:dicarbo_symporter_sf"/>
</dbReference>
<proteinExistence type="predicted"/>
<sequence length="420" mass="43760">MLKVYLSVPLWQRVLAGLVLGGLFGVLAPATAQLVGKPIGDAYGALIRMIVTPLLFVSIVVSVGALRHSAGAARLGLRTLGWYVITAALAAIVGIGFALVLEPGHSVTGLALSEVKPKLIPGFVEVLVGLIPANPVKAFADGNVLQILVLALIVGAVLAGMGEAGDRLRGVFEDANKLIMRVVRIVLQVTPIGTFGLIAAVVGKFGLDVLAPLGDFIIAMYLACAFHIIVVYGGLIKLHGLPLRSYFRGIWPVFQHGFVTSSSYATLPETQRTMTDRLGVPSDYASFAAPLGATMKMDACGAIYPAIAAIFFAQYTGVQLDVAGYLAIFLAATLGTLATAGVPGPAVVSLTLTLNAVGLPMEYIGYIIAVDRVVDMMRTGTNVVGQATVPVLVAAEEKILDRQAFAETRQPVAAVATAAS</sequence>
<accession>A0ABW5DQB0</accession>
<dbReference type="PRINTS" id="PR00173">
    <property type="entry name" value="EDTRNSPORT"/>
</dbReference>
<dbReference type="Gene3D" id="1.10.3860.10">
    <property type="entry name" value="Sodium:dicarboxylate symporter"/>
    <property type="match status" value="1"/>
</dbReference>
<feature type="transmembrane region" description="Helical" evidence="7">
    <location>
        <begin position="213"/>
        <end position="235"/>
    </location>
</feature>
<dbReference type="RefSeq" id="WP_379874642.1">
    <property type="nucleotide sequence ID" value="NZ_JBHUIP010000003.1"/>
</dbReference>
<keyword evidence="3" id="KW-1003">Cell membrane</keyword>
<evidence type="ECO:0000256" key="5">
    <source>
        <dbReference type="ARBA" id="ARBA00022989"/>
    </source>
</evidence>
<evidence type="ECO:0000256" key="1">
    <source>
        <dbReference type="ARBA" id="ARBA00004651"/>
    </source>
</evidence>
<dbReference type="PANTHER" id="PTHR42865:SF7">
    <property type="entry name" value="PROTON_GLUTAMATE-ASPARTATE SYMPORTER"/>
    <property type="match status" value="1"/>
</dbReference>
<feature type="transmembrane region" description="Helical" evidence="7">
    <location>
        <begin position="185"/>
        <end position="207"/>
    </location>
</feature>
<evidence type="ECO:0000256" key="3">
    <source>
        <dbReference type="ARBA" id="ARBA00022475"/>
    </source>
</evidence>
<dbReference type="Pfam" id="PF00375">
    <property type="entry name" value="SDF"/>
    <property type="match status" value="1"/>
</dbReference>
<dbReference type="Proteomes" id="UP001597295">
    <property type="component" value="Unassembled WGS sequence"/>
</dbReference>
<reference evidence="9" key="1">
    <citation type="journal article" date="2019" name="Int. J. Syst. Evol. Microbiol.">
        <title>The Global Catalogue of Microorganisms (GCM) 10K type strain sequencing project: providing services to taxonomists for standard genome sequencing and annotation.</title>
        <authorList>
            <consortium name="The Broad Institute Genomics Platform"/>
            <consortium name="The Broad Institute Genome Sequencing Center for Infectious Disease"/>
            <person name="Wu L."/>
            <person name="Ma J."/>
        </authorList>
    </citation>
    <scope>NUCLEOTIDE SEQUENCE [LARGE SCALE GENOMIC DNA]</scope>
    <source>
        <strain evidence="9">CGMCC 1.19062</strain>
    </source>
</reference>
<feature type="transmembrane region" description="Helical" evidence="7">
    <location>
        <begin position="80"/>
        <end position="101"/>
    </location>
</feature>
<feature type="transmembrane region" description="Helical" evidence="7">
    <location>
        <begin position="144"/>
        <end position="164"/>
    </location>
</feature>
<keyword evidence="5 7" id="KW-1133">Transmembrane helix</keyword>
<evidence type="ECO:0000256" key="7">
    <source>
        <dbReference type="SAM" id="Phobius"/>
    </source>
</evidence>
<dbReference type="EMBL" id="JBHUIP010000003">
    <property type="protein sequence ID" value="MFD2261726.1"/>
    <property type="molecule type" value="Genomic_DNA"/>
</dbReference>